<dbReference type="PANTHER" id="PTHR43394:SF1">
    <property type="entry name" value="ATP-BINDING CASSETTE SUB-FAMILY B MEMBER 10, MITOCHONDRIAL"/>
    <property type="match status" value="1"/>
</dbReference>
<evidence type="ECO:0000256" key="2">
    <source>
        <dbReference type="ARBA" id="ARBA00022692"/>
    </source>
</evidence>
<reference evidence="7" key="1">
    <citation type="journal article" date="2014" name="Front. Microbiol.">
        <title>High frequency of phylogenetically diverse reductive dehalogenase-homologous genes in deep subseafloor sedimentary metagenomes.</title>
        <authorList>
            <person name="Kawai M."/>
            <person name="Futagami T."/>
            <person name="Toyoda A."/>
            <person name="Takaki Y."/>
            <person name="Nishi S."/>
            <person name="Hori S."/>
            <person name="Arai W."/>
            <person name="Tsubouchi T."/>
            <person name="Morono Y."/>
            <person name="Uchiyama I."/>
            <person name="Ito T."/>
            <person name="Fujiyama A."/>
            <person name="Inagaki F."/>
            <person name="Takami H."/>
        </authorList>
    </citation>
    <scope>NUCLEOTIDE SEQUENCE</scope>
    <source>
        <strain evidence="7">Expedition CK06-06</strain>
    </source>
</reference>
<dbReference type="AlphaFoldDB" id="X1J861"/>
<evidence type="ECO:0000259" key="6">
    <source>
        <dbReference type="PROSITE" id="PS50929"/>
    </source>
</evidence>
<dbReference type="Gene3D" id="1.20.1560.10">
    <property type="entry name" value="ABC transporter type 1, transmembrane domain"/>
    <property type="match status" value="1"/>
</dbReference>
<name>X1J861_9ZZZZ</name>
<dbReference type="GO" id="GO:0005524">
    <property type="term" value="F:ATP binding"/>
    <property type="evidence" value="ECO:0007669"/>
    <property type="project" value="InterPro"/>
</dbReference>
<dbReference type="GO" id="GO:0015421">
    <property type="term" value="F:ABC-type oligopeptide transporter activity"/>
    <property type="evidence" value="ECO:0007669"/>
    <property type="project" value="TreeGrafter"/>
</dbReference>
<evidence type="ECO:0000256" key="1">
    <source>
        <dbReference type="ARBA" id="ARBA00004141"/>
    </source>
</evidence>
<evidence type="ECO:0000256" key="5">
    <source>
        <dbReference type="SAM" id="Phobius"/>
    </source>
</evidence>
<dbReference type="InterPro" id="IPR039421">
    <property type="entry name" value="Type_1_exporter"/>
</dbReference>
<feature type="non-terminal residue" evidence="7">
    <location>
        <position position="197"/>
    </location>
</feature>
<feature type="transmembrane region" description="Helical" evidence="5">
    <location>
        <begin position="60"/>
        <end position="85"/>
    </location>
</feature>
<dbReference type="InterPro" id="IPR036640">
    <property type="entry name" value="ABC1_TM_sf"/>
</dbReference>
<dbReference type="InterPro" id="IPR011527">
    <property type="entry name" value="ABC1_TM_dom"/>
</dbReference>
<dbReference type="GO" id="GO:0016020">
    <property type="term" value="C:membrane"/>
    <property type="evidence" value="ECO:0007669"/>
    <property type="project" value="UniProtKB-SubCell"/>
</dbReference>
<protein>
    <recommendedName>
        <fullName evidence="6">ABC transmembrane type-1 domain-containing protein</fullName>
    </recommendedName>
</protein>
<gene>
    <name evidence="7" type="ORF">S03H2_66035</name>
</gene>
<feature type="transmembrane region" description="Helical" evidence="5">
    <location>
        <begin position="97"/>
        <end position="118"/>
    </location>
</feature>
<dbReference type="PROSITE" id="PS50929">
    <property type="entry name" value="ABC_TM1F"/>
    <property type="match status" value="1"/>
</dbReference>
<dbReference type="EMBL" id="BARU01043073">
    <property type="protein sequence ID" value="GAH77695.1"/>
    <property type="molecule type" value="Genomic_DNA"/>
</dbReference>
<comment type="caution">
    <text evidence="7">The sequence shown here is derived from an EMBL/GenBank/DDBJ whole genome shotgun (WGS) entry which is preliminary data.</text>
</comment>
<feature type="non-terminal residue" evidence="7">
    <location>
        <position position="1"/>
    </location>
</feature>
<evidence type="ECO:0000313" key="7">
    <source>
        <dbReference type="EMBL" id="GAH77695.1"/>
    </source>
</evidence>
<accession>X1J861</accession>
<dbReference type="PANTHER" id="PTHR43394">
    <property type="entry name" value="ATP-DEPENDENT PERMEASE MDL1, MITOCHONDRIAL"/>
    <property type="match status" value="1"/>
</dbReference>
<keyword evidence="3 5" id="KW-1133">Transmembrane helix</keyword>
<dbReference type="SUPFAM" id="SSF90123">
    <property type="entry name" value="ABC transporter transmembrane region"/>
    <property type="match status" value="1"/>
</dbReference>
<evidence type="ECO:0000256" key="3">
    <source>
        <dbReference type="ARBA" id="ARBA00022989"/>
    </source>
</evidence>
<feature type="domain" description="ABC transmembrane type-1" evidence="6">
    <location>
        <begin position="1"/>
        <end position="120"/>
    </location>
</feature>
<evidence type="ECO:0000256" key="4">
    <source>
        <dbReference type="ARBA" id="ARBA00023136"/>
    </source>
</evidence>
<dbReference type="Pfam" id="PF00664">
    <property type="entry name" value="ABC_membrane"/>
    <property type="match status" value="1"/>
</dbReference>
<sequence>RRFKKSQEQYAVLLAKTQESIAGMKVVKSFTQEENEKNTFSKLNLDYIKWNLSLARVRSLFWPSMIFVGGIGTTVVLLVGGRQVIDGTLTIGQFVQFSAYIGFITWPLISLGWVINLIQRGSVSMGRINNVFKIKPDIINPPKPAAPETLQGNISFDHVFFRYELSEKTKKLIKENFIDFKDTFTLAIENNWVLKDM</sequence>
<organism evidence="7">
    <name type="scientific">marine sediment metagenome</name>
    <dbReference type="NCBI Taxonomy" id="412755"/>
    <lineage>
        <taxon>unclassified sequences</taxon>
        <taxon>metagenomes</taxon>
        <taxon>ecological metagenomes</taxon>
    </lineage>
</organism>
<keyword evidence="4 5" id="KW-0472">Membrane</keyword>
<proteinExistence type="predicted"/>
<comment type="subcellular location">
    <subcellularLocation>
        <location evidence="1">Membrane</location>
        <topology evidence="1">Multi-pass membrane protein</topology>
    </subcellularLocation>
</comment>
<keyword evidence="2 5" id="KW-0812">Transmembrane</keyword>